<dbReference type="HAMAP" id="MF_01375">
    <property type="entry name" value="PhnX"/>
    <property type="match status" value="1"/>
</dbReference>
<dbReference type="GO" id="GO:0050194">
    <property type="term" value="F:phosphonoacetaldehyde hydrolase activity"/>
    <property type="evidence" value="ECO:0007669"/>
    <property type="project" value="UniProtKB-EC"/>
</dbReference>
<dbReference type="GO" id="GO:0008967">
    <property type="term" value="F:phosphoglycolate phosphatase activity"/>
    <property type="evidence" value="ECO:0007669"/>
    <property type="project" value="TreeGrafter"/>
</dbReference>
<dbReference type="eggNOG" id="COG0637">
    <property type="taxonomic scope" value="Bacteria"/>
</dbReference>
<dbReference type="Proteomes" id="UP000029033">
    <property type="component" value="Unassembled WGS sequence"/>
</dbReference>
<evidence type="ECO:0000256" key="8">
    <source>
        <dbReference type="ARBA" id="ARBA00056573"/>
    </source>
</evidence>
<evidence type="ECO:0000256" key="3">
    <source>
        <dbReference type="ARBA" id="ARBA00022723"/>
    </source>
</evidence>
<dbReference type="GeneID" id="85165268"/>
<dbReference type="GO" id="GO:0005829">
    <property type="term" value="C:cytosol"/>
    <property type="evidence" value="ECO:0007669"/>
    <property type="project" value="TreeGrafter"/>
</dbReference>
<keyword evidence="11" id="KW-1185">Reference proteome</keyword>
<dbReference type="GO" id="GO:0006281">
    <property type="term" value="P:DNA repair"/>
    <property type="evidence" value="ECO:0007669"/>
    <property type="project" value="TreeGrafter"/>
</dbReference>
<dbReference type="Gene3D" id="3.40.50.1000">
    <property type="entry name" value="HAD superfamily/HAD-like"/>
    <property type="match status" value="1"/>
</dbReference>
<comment type="subunit">
    <text evidence="2">Homodimer.</text>
</comment>
<dbReference type="PANTHER" id="PTHR43434">
    <property type="entry name" value="PHOSPHOGLYCOLATE PHOSPHATASE"/>
    <property type="match status" value="1"/>
</dbReference>
<dbReference type="Gene3D" id="1.10.150.240">
    <property type="entry name" value="Putative phosphatase, domain 2"/>
    <property type="match status" value="1"/>
</dbReference>
<evidence type="ECO:0000256" key="9">
    <source>
        <dbReference type="ARBA" id="ARBA00066472"/>
    </source>
</evidence>
<dbReference type="GO" id="GO:0046872">
    <property type="term" value="F:metal ion binding"/>
    <property type="evidence" value="ECO:0007669"/>
    <property type="project" value="UniProtKB-KW"/>
</dbReference>
<evidence type="ECO:0000256" key="1">
    <source>
        <dbReference type="ARBA" id="ARBA00001946"/>
    </source>
</evidence>
<keyword evidence="4 10" id="KW-0378">Hydrolase</keyword>
<evidence type="ECO:0000256" key="6">
    <source>
        <dbReference type="ARBA" id="ARBA00023270"/>
    </source>
</evidence>
<dbReference type="GO" id="GO:0019700">
    <property type="term" value="P:organic phosphonate catabolic process"/>
    <property type="evidence" value="ECO:0007669"/>
    <property type="project" value="InterPro"/>
</dbReference>
<dbReference type="AlphaFoldDB" id="A0A087D7D0"/>
<evidence type="ECO:0000256" key="4">
    <source>
        <dbReference type="ARBA" id="ARBA00022801"/>
    </source>
</evidence>
<dbReference type="InterPro" id="IPR006323">
    <property type="entry name" value="Phosphonoacetald_hydro"/>
</dbReference>
<gene>
    <name evidence="10" type="ORF">BSCA_2124</name>
</gene>
<sequence length="261" mass="28348">MTNTRFETVIFDWAGTTVDYGCFAPVRAFQEAFREFGIEPTMDETRKPMGMLKHDHINTMLHMERIARAWEDAHGAAPSEADVDAVYSHFEPKLLSILDRFSTPKPGVLDAVAALRGMGLKIGSTTGYTDSMMDIVVPKAAEAGYAPDYWISPDGTDGYGRPYPYMIFRNLETLHVTDVRKAAKIGDTLSDIREGKNAGVFTIGVTEGGSQMALSQTEFEALSPADRDAARAAARTAFVAAGADAVIDTMAELPTLLAQLA</sequence>
<evidence type="ECO:0000256" key="2">
    <source>
        <dbReference type="ARBA" id="ARBA00011738"/>
    </source>
</evidence>
<accession>A0A087D7D0</accession>
<dbReference type="EMBL" id="JGZO01000023">
    <property type="protein sequence ID" value="KFI91430.1"/>
    <property type="molecule type" value="Genomic_DNA"/>
</dbReference>
<comment type="function">
    <text evidence="8">Involved in phosphonate degradation.</text>
</comment>
<reference evidence="10 11" key="1">
    <citation type="submission" date="2014-03" db="EMBL/GenBank/DDBJ databases">
        <title>Genomics of Bifidobacteria.</title>
        <authorList>
            <person name="Ventura M."/>
            <person name="Milani C."/>
            <person name="Lugli G.A."/>
        </authorList>
    </citation>
    <scope>NUCLEOTIDE SEQUENCE [LARGE SCALE GENOMIC DNA]</scope>
    <source>
        <strain evidence="10 11">LMG 21589</strain>
    </source>
</reference>
<dbReference type="SUPFAM" id="SSF56784">
    <property type="entry name" value="HAD-like"/>
    <property type="match status" value="1"/>
</dbReference>
<dbReference type="OrthoDB" id="5504491at2"/>
<dbReference type="PANTHER" id="PTHR43434:SF19">
    <property type="entry name" value="PHOSPHONOACETALDEHYDE HYDROLASE"/>
    <property type="match status" value="1"/>
</dbReference>
<comment type="catalytic activity">
    <reaction evidence="7">
        <text>phosphonoacetaldehyde + H2O = acetaldehyde + phosphate + H(+)</text>
        <dbReference type="Rhea" id="RHEA:18905"/>
        <dbReference type="ChEBI" id="CHEBI:15343"/>
        <dbReference type="ChEBI" id="CHEBI:15377"/>
        <dbReference type="ChEBI" id="CHEBI:15378"/>
        <dbReference type="ChEBI" id="CHEBI:43474"/>
        <dbReference type="ChEBI" id="CHEBI:58383"/>
        <dbReference type="EC" id="3.11.1.1"/>
    </reaction>
</comment>
<organism evidence="10 11">
    <name type="scientific">Bifidobacterium scardovii</name>
    <dbReference type="NCBI Taxonomy" id="158787"/>
    <lineage>
        <taxon>Bacteria</taxon>
        <taxon>Bacillati</taxon>
        <taxon>Actinomycetota</taxon>
        <taxon>Actinomycetes</taxon>
        <taxon>Bifidobacteriales</taxon>
        <taxon>Bifidobacteriaceae</taxon>
        <taxon>Bifidobacterium</taxon>
    </lineage>
</organism>
<dbReference type="NCBIfam" id="TIGR01422">
    <property type="entry name" value="phosphonatase"/>
    <property type="match status" value="1"/>
</dbReference>
<comment type="cofactor">
    <cofactor evidence="1">
        <name>Mg(2+)</name>
        <dbReference type="ChEBI" id="CHEBI:18420"/>
    </cofactor>
</comment>
<dbReference type="InterPro" id="IPR023214">
    <property type="entry name" value="HAD_sf"/>
</dbReference>
<dbReference type="InterPro" id="IPR050155">
    <property type="entry name" value="HAD-like_hydrolase_sf"/>
</dbReference>
<protein>
    <recommendedName>
        <fullName evidence="9">phosphonoacetaldehyde hydrolase</fullName>
        <ecNumber evidence="9">3.11.1.1</ecNumber>
    </recommendedName>
</protein>
<dbReference type="SFLD" id="SFLDG01135">
    <property type="entry name" value="C1.5.6:_HAD__Beta-PGM__Phospha"/>
    <property type="match status" value="1"/>
</dbReference>
<dbReference type="FunFam" id="1.10.150.240:FF:000006">
    <property type="entry name" value="Phosphonoacetaldehyde hydrolase"/>
    <property type="match status" value="1"/>
</dbReference>
<dbReference type="SFLD" id="SFLDG01129">
    <property type="entry name" value="C1.5:_HAD__Beta-PGM__Phosphata"/>
    <property type="match status" value="1"/>
</dbReference>
<evidence type="ECO:0000256" key="7">
    <source>
        <dbReference type="ARBA" id="ARBA00052005"/>
    </source>
</evidence>
<name>A0A087D7D0_9BIFI</name>
<dbReference type="RefSeq" id="WP_033518270.1">
    <property type="nucleotide sequence ID" value="NZ_CAUPKV010000006.1"/>
</dbReference>
<dbReference type="EC" id="3.11.1.1" evidence="9"/>
<keyword evidence="3" id="KW-0479">Metal-binding</keyword>
<dbReference type="SFLD" id="SFLDS00003">
    <property type="entry name" value="Haloacid_Dehalogenase"/>
    <property type="match status" value="1"/>
</dbReference>
<dbReference type="InterPro" id="IPR023198">
    <property type="entry name" value="PGP-like_dom2"/>
</dbReference>
<keyword evidence="5" id="KW-0460">Magnesium</keyword>
<dbReference type="InterPro" id="IPR036412">
    <property type="entry name" value="HAD-like_sf"/>
</dbReference>
<evidence type="ECO:0000313" key="10">
    <source>
        <dbReference type="EMBL" id="KFI91430.1"/>
    </source>
</evidence>
<dbReference type="STRING" id="158787.BSCA_2124"/>
<evidence type="ECO:0000313" key="11">
    <source>
        <dbReference type="Proteomes" id="UP000029033"/>
    </source>
</evidence>
<proteinExistence type="inferred from homology"/>
<comment type="caution">
    <text evidence="10">The sequence shown here is derived from an EMBL/GenBank/DDBJ whole genome shotgun (WGS) entry which is preliminary data.</text>
</comment>
<evidence type="ECO:0000256" key="5">
    <source>
        <dbReference type="ARBA" id="ARBA00022842"/>
    </source>
</evidence>
<dbReference type="Pfam" id="PF00702">
    <property type="entry name" value="Hydrolase"/>
    <property type="match status" value="1"/>
</dbReference>
<keyword evidence="6" id="KW-0704">Schiff base</keyword>